<dbReference type="InterPro" id="IPR014721">
    <property type="entry name" value="Ribsml_uS5_D2-typ_fold_subgr"/>
</dbReference>
<protein>
    <recommendedName>
        <fullName evidence="4">DNA topoisomerase (ATP-hydrolyzing)</fullName>
        <ecNumber evidence="4">5.6.2.2</ecNumber>
    </recommendedName>
</protein>
<comment type="catalytic activity">
    <reaction evidence="1">
        <text>ATP-dependent breakage, passage and rejoining of double-stranded DNA.</text>
        <dbReference type="EC" id="5.6.2.2"/>
    </reaction>
</comment>
<keyword evidence="5" id="KW-0799">Topoisomerase</keyword>
<gene>
    <name evidence="9" type="ORF">U9M48_008028</name>
</gene>
<dbReference type="EMBL" id="CP144746">
    <property type="protein sequence ID" value="WVZ57672.1"/>
    <property type="molecule type" value="Genomic_DNA"/>
</dbReference>
<evidence type="ECO:0000256" key="6">
    <source>
        <dbReference type="ARBA" id="ARBA00023125"/>
    </source>
</evidence>
<evidence type="ECO:0000256" key="7">
    <source>
        <dbReference type="ARBA" id="ARBA00023235"/>
    </source>
</evidence>
<dbReference type="PANTHER" id="PTHR10169:SF38">
    <property type="entry name" value="DNA TOPOISOMERASE 2"/>
    <property type="match status" value="1"/>
</dbReference>
<dbReference type="InterPro" id="IPR050634">
    <property type="entry name" value="DNA_Topoisomerase_II"/>
</dbReference>
<proteinExistence type="predicted"/>
<evidence type="ECO:0000256" key="1">
    <source>
        <dbReference type="ARBA" id="ARBA00000185"/>
    </source>
</evidence>
<evidence type="ECO:0000256" key="5">
    <source>
        <dbReference type="ARBA" id="ARBA00023029"/>
    </source>
</evidence>
<dbReference type="GO" id="GO:0006265">
    <property type="term" value="P:DNA topological change"/>
    <property type="evidence" value="ECO:0007669"/>
    <property type="project" value="InterPro"/>
</dbReference>
<sequence length="226" mass="25422">MTDTCVDLESSSAYSSATAEGGETPRERIILQPQKYIGSIDKRTQKMWVCKVDSLAQRTIFSENMGKKSEPQITVCLQGVDWTRIIFKPDLAKFHMTHLDDDVIALMRKRVLDMAGLLGITVQFSFVNKFATTEGGTHVDFVLNHIAQRVAKLGNKLCQTHVEECEVKKHLWIFVNVVMENPTFNSPIRDALTMLKRNCIASTPRRGVSCFDHLTMDGNGIADWDG</sequence>
<dbReference type="Proteomes" id="UP001341281">
    <property type="component" value="Chromosome 02"/>
</dbReference>
<dbReference type="Pfam" id="PF00204">
    <property type="entry name" value="DNA_gyraseB"/>
    <property type="match status" value="1"/>
</dbReference>
<evidence type="ECO:0000313" key="10">
    <source>
        <dbReference type="Proteomes" id="UP001341281"/>
    </source>
</evidence>
<dbReference type="GO" id="GO:0003677">
    <property type="term" value="F:DNA binding"/>
    <property type="evidence" value="ECO:0007669"/>
    <property type="project" value="UniProtKB-KW"/>
</dbReference>
<dbReference type="PANTHER" id="PTHR10169">
    <property type="entry name" value="DNA TOPOISOMERASE/GYRASE"/>
    <property type="match status" value="1"/>
</dbReference>
<dbReference type="Gene3D" id="3.30.230.10">
    <property type="match status" value="1"/>
</dbReference>
<organism evidence="9 10">
    <name type="scientific">Paspalum notatum var. saurae</name>
    <dbReference type="NCBI Taxonomy" id="547442"/>
    <lineage>
        <taxon>Eukaryota</taxon>
        <taxon>Viridiplantae</taxon>
        <taxon>Streptophyta</taxon>
        <taxon>Embryophyta</taxon>
        <taxon>Tracheophyta</taxon>
        <taxon>Spermatophyta</taxon>
        <taxon>Magnoliopsida</taxon>
        <taxon>Liliopsida</taxon>
        <taxon>Poales</taxon>
        <taxon>Poaceae</taxon>
        <taxon>PACMAD clade</taxon>
        <taxon>Panicoideae</taxon>
        <taxon>Andropogonodae</taxon>
        <taxon>Paspaleae</taxon>
        <taxon>Paspalinae</taxon>
        <taxon>Paspalum</taxon>
    </lineage>
</organism>
<name>A0AAQ3WCH3_PASNO</name>
<dbReference type="AlphaFoldDB" id="A0AAQ3WCH3"/>
<reference evidence="9 10" key="1">
    <citation type="submission" date="2024-02" db="EMBL/GenBank/DDBJ databases">
        <title>High-quality chromosome-scale genome assembly of Pensacola bahiagrass (Paspalum notatum Flugge var. saurae).</title>
        <authorList>
            <person name="Vega J.M."/>
            <person name="Podio M."/>
            <person name="Orjuela J."/>
            <person name="Siena L.A."/>
            <person name="Pessino S.C."/>
            <person name="Combes M.C."/>
            <person name="Mariac C."/>
            <person name="Albertini E."/>
            <person name="Pupilli F."/>
            <person name="Ortiz J.P.A."/>
            <person name="Leblanc O."/>
        </authorList>
    </citation>
    <scope>NUCLEOTIDE SEQUENCE [LARGE SCALE GENOMIC DNA]</scope>
    <source>
        <strain evidence="9">R1</strain>
        <tissue evidence="9">Leaf</tissue>
    </source>
</reference>
<keyword evidence="6" id="KW-0238">DNA-binding</keyword>
<dbReference type="GO" id="GO:0000712">
    <property type="term" value="P:resolution of meiotic recombination intermediates"/>
    <property type="evidence" value="ECO:0007669"/>
    <property type="project" value="TreeGrafter"/>
</dbReference>
<dbReference type="InterPro" id="IPR020568">
    <property type="entry name" value="Ribosomal_Su5_D2-typ_SF"/>
</dbReference>
<dbReference type="GO" id="GO:0005524">
    <property type="term" value="F:ATP binding"/>
    <property type="evidence" value="ECO:0007669"/>
    <property type="project" value="InterPro"/>
</dbReference>
<evidence type="ECO:0000256" key="2">
    <source>
        <dbReference type="ARBA" id="ARBA00001946"/>
    </source>
</evidence>
<dbReference type="InterPro" id="IPR013506">
    <property type="entry name" value="Topo_IIA_bsu_dom2"/>
</dbReference>
<dbReference type="GO" id="GO:0005634">
    <property type="term" value="C:nucleus"/>
    <property type="evidence" value="ECO:0007669"/>
    <property type="project" value="TreeGrafter"/>
</dbReference>
<comment type="cofactor">
    <cofactor evidence="2">
        <name>Mg(2+)</name>
        <dbReference type="ChEBI" id="CHEBI:18420"/>
    </cofactor>
</comment>
<feature type="domain" description="DNA topoisomerase type IIA subunit B" evidence="8">
    <location>
        <begin position="123"/>
        <end position="193"/>
    </location>
</feature>
<keyword evidence="7" id="KW-0413">Isomerase</keyword>
<evidence type="ECO:0000256" key="4">
    <source>
        <dbReference type="ARBA" id="ARBA00012895"/>
    </source>
</evidence>
<comment type="subunit">
    <text evidence="3">Homodimer.</text>
</comment>
<accession>A0AAQ3WCH3</accession>
<keyword evidence="10" id="KW-1185">Reference proteome</keyword>
<evidence type="ECO:0000313" key="9">
    <source>
        <dbReference type="EMBL" id="WVZ57672.1"/>
    </source>
</evidence>
<dbReference type="SUPFAM" id="SSF55874">
    <property type="entry name" value="ATPase domain of HSP90 chaperone/DNA topoisomerase II/histidine kinase"/>
    <property type="match status" value="1"/>
</dbReference>
<evidence type="ECO:0000256" key="3">
    <source>
        <dbReference type="ARBA" id="ARBA00011738"/>
    </source>
</evidence>
<dbReference type="SUPFAM" id="SSF54211">
    <property type="entry name" value="Ribosomal protein S5 domain 2-like"/>
    <property type="match status" value="1"/>
</dbReference>
<dbReference type="GO" id="GO:0000819">
    <property type="term" value="P:sister chromatid segregation"/>
    <property type="evidence" value="ECO:0007669"/>
    <property type="project" value="TreeGrafter"/>
</dbReference>
<dbReference type="InterPro" id="IPR036890">
    <property type="entry name" value="HATPase_C_sf"/>
</dbReference>
<dbReference type="EC" id="5.6.2.2" evidence="4"/>
<evidence type="ECO:0000259" key="8">
    <source>
        <dbReference type="Pfam" id="PF00204"/>
    </source>
</evidence>
<dbReference type="GO" id="GO:0003918">
    <property type="term" value="F:DNA topoisomerase type II (double strand cut, ATP-hydrolyzing) activity"/>
    <property type="evidence" value="ECO:0007669"/>
    <property type="project" value="UniProtKB-EC"/>
</dbReference>